<dbReference type="Proteomes" id="UP000246352">
    <property type="component" value="Unassembled WGS sequence"/>
</dbReference>
<evidence type="ECO:0000259" key="11">
    <source>
        <dbReference type="Pfam" id="PF00768"/>
    </source>
</evidence>
<feature type="active site" evidence="7">
    <location>
        <position position="133"/>
    </location>
</feature>
<feature type="active site" description="Proton acceptor" evidence="7">
    <location>
        <position position="76"/>
    </location>
</feature>
<comment type="similarity">
    <text evidence="1 9">Belongs to the peptidase S11 family.</text>
</comment>
<dbReference type="AlphaFoldDB" id="A0A317PT20"/>
<keyword evidence="6" id="KW-0961">Cell wall biogenesis/degradation</keyword>
<evidence type="ECO:0000256" key="3">
    <source>
        <dbReference type="ARBA" id="ARBA00022801"/>
    </source>
</evidence>
<dbReference type="GO" id="GO:0009002">
    <property type="term" value="F:serine-type D-Ala-D-Ala carboxypeptidase activity"/>
    <property type="evidence" value="ECO:0007669"/>
    <property type="project" value="InterPro"/>
</dbReference>
<dbReference type="PRINTS" id="PR00725">
    <property type="entry name" value="DADACBPTASE1"/>
</dbReference>
<dbReference type="PANTHER" id="PTHR21581:SF6">
    <property type="entry name" value="TRAFFICKING PROTEIN PARTICLE COMPLEX SUBUNIT 12"/>
    <property type="match status" value="1"/>
</dbReference>
<evidence type="ECO:0000256" key="2">
    <source>
        <dbReference type="ARBA" id="ARBA00022729"/>
    </source>
</evidence>
<dbReference type="SUPFAM" id="SSF56601">
    <property type="entry name" value="beta-lactamase/transpeptidase-like"/>
    <property type="match status" value="1"/>
</dbReference>
<keyword evidence="5" id="KW-0573">Peptidoglycan synthesis</keyword>
<organism evidence="12 13">
    <name type="scientific">Hoeflea marina</name>
    <dbReference type="NCBI Taxonomy" id="274592"/>
    <lineage>
        <taxon>Bacteria</taxon>
        <taxon>Pseudomonadati</taxon>
        <taxon>Pseudomonadota</taxon>
        <taxon>Alphaproteobacteria</taxon>
        <taxon>Hyphomicrobiales</taxon>
        <taxon>Rhizobiaceae</taxon>
        <taxon>Hoeflea</taxon>
    </lineage>
</organism>
<sequence length="287" mass="30667">MQLKPFVTSRTVLGLVLASVLFAVSACSTTESLDLRANQVAPVPTKYAAIVVDVKTGEALYSSNANAPRYPASLTKMMTLFMLFEAMQQGRVNRDSLIPISANAARQPPSKIGLKPGQTIPVDTAIRALVVKSGNDVATAVGEYLAAGSEQRFAEMMTARARSLGMSSTTFRNASGLPDPGQVTTATDMARLAIALRRNFPQYYGYFSQREMSIAGRQIKGHNRAMDMIPGADGIKTGYTRASGFNLTTSVQRGGHSVVGVVMGEDTAKIRDARMAELIAAAIIRAK</sequence>
<evidence type="ECO:0000256" key="1">
    <source>
        <dbReference type="ARBA" id="ARBA00007164"/>
    </source>
</evidence>
<evidence type="ECO:0000256" key="5">
    <source>
        <dbReference type="ARBA" id="ARBA00022984"/>
    </source>
</evidence>
<keyword evidence="4" id="KW-0133">Cell shape</keyword>
<feature type="binding site" evidence="8">
    <location>
        <position position="236"/>
    </location>
    <ligand>
        <name>substrate</name>
    </ligand>
</feature>
<gene>
    <name evidence="12" type="ORF">DFR52_101604</name>
</gene>
<proteinExistence type="inferred from homology"/>
<protein>
    <submittedName>
        <fullName evidence="12">D-alanyl-D-alanine carboxypeptidase</fullName>
    </submittedName>
</protein>
<dbReference type="Pfam" id="PF00768">
    <property type="entry name" value="Peptidase_S11"/>
    <property type="match status" value="1"/>
</dbReference>
<dbReference type="PANTHER" id="PTHR21581">
    <property type="entry name" value="D-ALANYL-D-ALANINE CARBOXYPEPTIDASE"/>
    <property type="match status" value="1"/>
</dbReference>
<evidence type="ECO:0000256" key="10">
    <source>
        <dbReference type="SAM" id="SignalP"/>
    </source>
</evidence>
<keyword evidence="2 10" id="KW-0732">Signal</keyword>
<evidence type="ECO:0000313" key="13">
    <source>
        <dbReference type="Proteomes" id="UP000246352"/>
    </source>
</evidence>
<reference evidence="12 13" key="1">
    <citation type="submission" date="2018-05" db="EMBL/GenBank/DDBJ databases">
        <title>Genomic Encyclopedia of Type Strains, Phase IV (KMG-IV): sequencing the most valuable type-strain genomes for metagenomic binning, comparative biology and taxonomic classification.</title>
        <authorList>
            <person name="Goeker M."/>
        </authorList>
    </citation>
    <scope>NUCLEOTIDE SEQUENCE [LARGE SCALE GENOMIC DNA]</scope>
    <source>
        <strain evidence="12 13">DSM 16791</strain>
    </source>
</reference>
<keyword evidence="12" id="KW-0121">Carboxypeptidase</keyword>
<accession>A0A317PT20</accession>
<feature type="signal peptide" evidence="10">
    <location>
        <begin position="1"/>
        <end position="28"/>
    </location>
</feature>
<dbReference type="RefSeq" id="WP_245415167.1">
    <property type="nucleotide sequence ID" value="NZ_QGTR01000001.1"/>
</dbReference>
<evidence type="ECO:0000256" key="8">
    <source>
        <dbReference type="PIRSR" id="PIRSR618044-2"/>
    </source>
</evidence>
<keyword evidence="12" id="KW-0645">Protease</keyword>
<dbReference type="InterPro" id="IPR012338">
    <property type="entry name" value="Beta-lactam/transpept-like"/>
</dbReference>
<comment type="caution">
    <text evidence="12">The sequence shown here is derived from an EMBL/GenBank/DDBJ whole genome shotgun (WGS) entry which is preliminary data.</text>
</comment>
<keyword evidence="13" id="KW-1185">Reference proteome</keyword>
<feature type="domain" description="Peptidase S11 D-alanyl-D-alanine carboxypeptidase A N-terminal" evidence="11">
    <location>
        <begin position="48"/>
        <end position="266"/>
    </location>
</feature>
<feature type="active site" description="Acyl-ester intermediate" evidence="7">
    <location>
        <position position="73"/>
    </location>
</feature>
<dbReference type="EMBL" id="QGTR01000001">
    <property type="protein sequence ID" value="PWW03915.1"/>
    <property type="molecule type" value="Genomic_DNA"/>
</dbReference>
<dbReference type="GO" id="GO:0006508">
    <property type="term" value="P:proteolysis"/>
    <property type="evidence" value="ECO:0007669"/>
    <property type="project" value="InterPro"/>
</dbReference>
<feature type="chain" id="PRO_5016355092" evidence="10">
    <location>
        <begin position="29"/>
        <end position="287"/>
    </location>
</feature>
<evidence type="ECO:0000256" key="7">
    <source>
        <dbReference type="PIRSR" id="PIRSR618044-1"/>
    </source>
</evidence>
<evidence type="ECO:0000256" key="6">
    <source>
        <dbReference type="ARBA" id="ARBA00023316"/>
    </source>
</evidence>
<dbReference type="Gene3D" id="3.40.710.10">
    <property type="entry name" value="DD-peptidase/beta-lactamase superfamily"/>
    <property type="match status" value="1"/>
</dbReference>
<dbReference type="GO" id="GO:0071555">
    <property type="term" value="P:cell wall organization"/>
    <property type="evidence" value="ECO:0007669"/>
    <property type="project" value="UniProtKB-KW"/>
</dbReference>
<dbReference type="GO" id="GO:0008360">
    <property type="term" value="P:regulation of cell shape"/>
    <property type="evidence" value="ECO:0007669"/>
    <property type="project" value="UniProtKB-KW"/>
</dbReference>
<evidence type="ECO:0000256" key="4">
    <source>
        <dbReference type="ARBA" id="ARBA00022960"/>
    </source>
</evidence>
<evidence type="ECO:0000313" key="12">
    <source>
        <dbReference type="EMBL" id="PWW03915.1"/>
    </source>
</evidence>
<name>A0A317PT20_9HYPH</name>
<dbReference type="PROSITE" id="PS51257">
    <property type="entry name" value="PROKAR_LIPOPROTEIN"/>
    <property type="match status" value="1"/>
</dbReference>
<dbReference type="GO" id="GO:0009252">
    <property type="term" value="P:peptidoglycan biosynthetic process"/>
    <property type="evidence" value="ECO:0007669"/>
    <property type="project" value="UniProtKB-KW"/>
</dbReference>
<dbReference type="InterPro" id="IPR018044">
    <property type="entry name" value="Peptidase_S11"/>
</dbReference>
<keyword evidence="3" id="KW-0378">Hydrolase</keyword>
<evidence type="ECO:0000256" key="9">
    <source>
        <dbReference type="RuleBase" id="RU004016"/>
    </source>
</evidence>
<dbReference type="InterPro" id="IPR001967">
    <property type="entry name" value="Peptidase_S11_N"/>
</dbReference>